<dbReference type="AlphaFoldDB" id="A0A5P9NF31"/>
<sequence length="446" mass="48678">MKKVLIIATIMIAAGAFYTVPKVIGGARAYVFGYPLVVMELTRRGMVEAEGVNRFNHNQVFPDHTFREVVRPNTDTLYSSAWLDLTDGPLQLDTPDTAGRYFVIPLMDAWTNVFASIGKRTRGTGAASYLLAGPDWQGDAPTGMELVRAPTNMVWVIGRIQTNGPDDVASVGVLQQGFRLVPLDNPAPSAHLAKKAAPLSPTNAGLDPYAQIENMPAADFLQLLAQLMAEQPATTRDAPYLQQLVGIGLLAGQRYEIERLSSLDAWLLDTGKRLAHAGVRKALDSRTPENGWRVARSGIGNYGIDYGTRTGVAMIGLGALPPEEAIYPNAISDAQGQPLSGEHRYRIHFPPGQTPPVDAFWSLTMYDANGFLVENPIDRYTLGDRDTLVFNEDGSLDVLIQHDAPLGSQDNWLPAPAGEFAVTMRLYLPRDTVLDGSWRVPGIERL</sequence>
<proteinExistence type="predicted"/>
<dbReference type="Pfam" id="PF06742">
    <property type="entry name" value="DUF1214"/>
    <property type="match status" value="1"/>
</dbReference>
<feature type="domain" description="DUF1214" evidence="1">
    <location>
        <begin position="324"/>
        <end position="430"/>
    </location>
</feature>
<dbReference type="InterPro" id="IPR010679">
    <property type="entry name" value="DUF1254"/>
</dbReference>
<accession>A0A5P9NF31</accession>
<dbReference type="InterPro" id="IPR037049">
    <property type="entry name" value="DUF1214_C_sf"/>
</dbReference>
<protein>
    <submittedName>
        <fullName evidence="3">DUF1254 domain-containing protein</fullName>
    </submittedName>
</protein>
<dbReference type="Pfam" id="PF06863">
    <property type="entry name" value="DUF1254"/>
    <property type="match status" value="1"/>
</dbReference>
<dbReference type="OrthoDB" id="272779at2"/>
<organism evidence="3 4">
    <name type="scientific">Halioglobus maricola</name>
    <dbReference type="NCBI Taxonomy" id="2601894"/>
    <lineage>
        <taxon>Bacteria</taxon>
        <taxon>Pseudomonadati</taxon>
        <taxon>Pseudomonadota</taxon>
        <taxon>Gammaproteobacteria</taxon>
        <taxon>Cellvibrionales</taxon>
        <taxon>Halieaceae</taxon>
        <taxon>Halioglobus</taxon>
    </lineage>
</organism>
<feature type="domain" description="DUF1254" evidence="2">
    <location>
        <begin position="52"/>
        <end position="182"/>
    </location>
</feature>
<evidence type="ECO:0000259" key="2">
    <source>
        <dbReference type="Pfam" id="PF06863"/>
    </source>
</evidence>
<dbReference type="EMBL" id="CP036422">
    <property type="protein sequence ID" value="QFU74377.1"/>
    <property type="molecule type" value="Genomic_DNA"/>
</dbReference>
<evidence type="ECO:0000259" key="1">
    <source>
        <dbReference type="Pfam" id="PF06742"/>
    </source>
</evidence>
<evidence type="ECO:0000313" key="3">
    <source>
        <dbReference type="EMBL" id="QFU74377.1"/>
    </source>
</evidence>
<keyword evidence="4" id="KW-1185">Reference proteome</keyword>
<dbReference type="Gene3D" id="2.60.120.600">
    <property type="entry name" value="Domain of unknown function DUF1214, C-terminal domain"/>
    <property type="match status" value="1"/>
</dbReference>
<name>A0A5P9NF31_9GAMM</name>
<dbReference type="KEGG" id="halc:EY643_01210"/>
<dbReference type="PANTHER" id="PTHR36509:SF2">
    <property type="entry name" value="BLL3101 PROTEIN"/>
    <property type="match status" value="1"/>
</dbReference>
<dbReference type="Gene3D" id="2.60.40.1610">
    <property type="entry name" value="Domain of unknown function DUF1254"/>
    <property type="match status" value="1"/>
</dbReference>
<gene>
    <name evidence="3" type="ORF">EY643_01210</name>
</gene>
<dbReference type="InterPro" id="IPR037050">
    <property type="entry name" value="DUF1254_sf"/>
</dbReference>
<dbReference type="RefSeq" id="WP_152660489.1">
    <property type="nucleotide sequence ID" value="NZ_CP036422.1"/>
</dbReference>
<reference evidence="3 4" key="1">
    <citation type="submission" date="2019-02" db="EMBL/GenBank/DDBJ databases">
        <authorList>
            <person name="Li S.-H."/>
        </authorList>
    </citation>
    <scope>NUCLEOTIDE SEQUENCE [LARGE SCALE GENOMIC DNA]</scope>
    <source>
        <strain evidence="3 4">IMCC14385</strain>
    </source>
</reference>
<dbReference type="Proteomes" id="UP000326287">
    <property type="component" value="Chromosome"/>
</dbReference>
<dbReference type="InterPro" id="IPR010621">
    <property type="entry name" value="DUF1214"/>
</dbReference>
<dbReference type="PANTHER" id="PTHR36509">
    <property type="entry name" value="BLL3101 PROTEIN"/>
    <property type="match status" value="1"/>
</dbReference>
<dbReference type="SUPFAM" id="SSF160935">
    <property type="entry name" value="VPA0735-like"/>
    <property type="match status" value="1"/>
</dbReference>
<evidence type="ECO:0000313" key="4">
    <source>
        <dbReference type="Proteomes" id="UP000326287"/>
    </source>
</evidence>